<evidence type="ECO:0000256" key="10">
    <source>
        <dbReference type="RuleBase" id="RU363035"/>
    </source>
</evidence>
<gene>
    <name evidence="9 15" type="primary">leuS</name>
    <name evidence="15" type="ORF">CRV09_00140</name>
</gene>
<feature type="domain" description="Aminoacyl-tRNA synthetase class Ia" evidence="11">
    <location>
        <begin position="621"/>
        <end position="656"/>
    </location>
</feature>
<dbReference type="Gene3D" id="1.10.730.10">
    <property type="entry name" value="Isoleucyl-tRNA Synthetase, Domain 1"/>
    <property type="match status" value="1"/>
</dbReference>
<dbReference type="HAMAP" id="MF_00049_B">
    <property type="entry name" value="Leu_tRNA_synth_B"/>
    <property type="match status" value="1"/>
</dbReference>
<dbReference type="SUPFAM" id="SSF50677">
    <property type="entry name" value="ValRS/IleRS/LeuRS editing domain"/>
    <property type="match status" value="1"/>
</dbReference>
<dbReference type="SUPFAM" id="SSF52374">
    <property type="entry name" value="Nucleotidylyl transferase"/>
    <property type="match status" value="1"/>
</dbReference>
<feature type="domain" description="Aminoacyl-tRNA synthetase class Ia" evidence="11">
    <location>
        <begin position="415"/>
        <end position="595"/>
    </location>
</feature>
<dbReference type="GO" id="GO:0002161">
    <property type="term" value="F:aminoacyl-tRNA deacylase activity"/>
    <property type="evidence" value="ECO:0007669"/>
    <property type="project" value="InterPro"/>
</dbReference>
<sequence length="868" mass="100724">MKKEYHPKDIEFKVQSIWDENKIFNVTENKNKEKYYCLSMIPYPSGHIHMGHVRNYTIGDVITRYQRLLGKNVLQPIGWDAFGLPAENAAIKNNTIPAIWTYKNIAYMKKQLKSLGFSYDWNREITTCRPEYYYWEQLFFIKLYNKGLVYKKLSEVNWCNQDQTVLANEQVINGRCWRCDTPVKRKEISQWFMKITDYAEELLRDLDLLEDWPEKVKTMQRNWIGRSEGLEIIFQIANNNNIKDKIIVYTTRPDTIFGVTYINLSLNHPLTLKISKNDISISNFIKECRNTNISATNIAKRKKKGVITNLMAIHPLTSELIQVWISNFILSEYGTGAIMSVPAHNNDDWEFAKIYNLPIKSVILNNDGSEPNVNKSAMIEKGVLFNSGKFNGLNHKDAINIVSEELISKKIGIRKIYYRLRDWNISRQRYWGTPIPMATLKDGTLVPIPKDQLPVILPEDIVMDGIISPIKTNKEWAKIKINNQVAFRETDTFDTFMESSWYYARYTSPGYTKDIIDSVEANYWLPVDQYIGGIEHAIMHLMYFRFYHKLLRDAGFLNSNEPVKRLLCQGMVLSDSFYYVDNNGNRNWISPLDVIVKRNKLGEIINAIDKKGRLLVYDGMNKMSKSKNNGIDPQKIISCYGADTLRLFIMFAAPVEMTLQWQESGIIGAHRFLKRFWNLAFEHISNLSIAPLVLSNLNNKQKNLLEMLNKTIIKVTEDIDRRRSFNTAIAAIMKLMNKTILAPKESEQDKALRQEILLVLTRLLYPFTPHICYVIWQNLVGDKNISIDEASWPVPNNYRNETINDSFLIVVQVNGKLRDKLVITDINLTKEQVEHVAIQRYAVAKYVNGVTIRKVIYIPGKVINFVTN</sequence>
<dbReference type="Pfam" id="PF00133">
    <property type="entry name" value="tRNA-synt_1"/>
    <property type="match status" value="2"/>
</dbReference>
<reference evidence="15 16" key="1">
    <citation type="journal article" date="2018" name="Genome Biol. Evol.">
        <title>Cladogenesis and Genomic Streamlining in Extracellular Endosymbionts of Tropical Stink Bugs.</title>
        <authorList>
            <person name="Otero-Bravo A."/>
            <person name="Goffredi S."/>
            <person name="Sabree Z.L."/>
        </authorList>
    </citation>
    <scope>NUCLEOTIDE SEQUENCE [LARGE SCALE GENOMIC DNA]</scope>
    <source>
        <strain evidence="15 16">SoEO</strain>
    </source>
</reference>
<dbReference type="InterPro" id="IPR014729">
    <property type="entry name" value="Rossmann-like_a/b/a_fold"/>
</dbReference>
<proteinExistence type="inferred from homology"/>
<dbReference type="GO" id="GO:0005829">
    <property type="term" value="C:cytosol"/>
    <property type="evidence" value="ECO:0007669"/>
    <property type="project" value="TreeGrafter"/>
</dbReference>
<keyword evidence="2 9" id="KW-0963">Cytoplasm</keyword>
<dbReference type="GO" id="GO:0005524">
    <property type="term" value="F:ATP binding"/>
    <property type="evidence" value="ECO:0007669"/>
    <property type="project" value="UniProtKB-UniRule"/>
</dbReference>
<dbReference type="CDD" id="cd07958">
    <property type="entry name" value="Anticodon_Ia_Leu_BEm"/>
    <property type="match status" value="1"/>
</dbReference>
<dbReference type="InterPro" id="IPR015413">
    <property type="entry name" value="Methionyl/Leucyl_tRNA_Synth"/>
</dbReference>
<keyword evidence="5 9" id="KW-0067">ATP-binding</keyword>
<accession>A0A2P5T2A4</accession>
<evidence type="ECO:0000313" key="16">
    <source>
        <dbReference type="Proteomes" id="UP000295937"/>
    </source>
</evidence>
<dbReference type="OrthoDB" id="9810365at2"/>
<dbReference type="FunFam" id="3.40.50.620:FF:000124">
    <property type="entry name" value="Leucine--tRNA ligase"/>
    <property type="match status" value="1"/>
</dbReference>
<name>A0A2P5T2A4_9GAMM</name>
<dbReference type="EC" id="6.1.1.4" evidence="9"/>
<keyword evidence="7 9" id="KW-0030">Aminoacyl-tRNA synthetase</keyword>
<evidence type="ECO:0000259" key="11">
    <source>
        <dbReference type="Pfam" id="PF00133"/>
    </source>
</evidence>
<evidence type="ECO:0000256" key="3">
    <source>
        <dbReference type="ARBA" id="ARBA00022598"/>
    </source>
</evidence>
<feature type="short sequence motif" description="'KMSKS' region" evidence="9">
    <location>
        <begin position="622"/>
        <end position="626"/>
    </location>
</feature>
<protein>
    <recommendedName>
        <fullName evidence="9">Leucine--tRNA ligase</fullName>
        <ecNumber evidence="9">6.1.1.4</ecNumber>
    </recommendedName>
    <alternativeName>
        <fullName evidence="9">Leucyl-tRNA synthetase</fullName>
        <shortName evidence="9">LeuRS</shortName>
    </alternativeName>
</protein>
<dbReference type="InterPro" id="IPR025709">
    <property type="entry name" value="Leu_tRNA-synth_edit"/>
</dbReference>
<feature type="binding site" evidence="9">
    <location>
        <position position="625"/>
    </location>
    <ligand>
        <name>ATP</name>
        <dbReference type="ChEBI" id="CHEBI:30616"/>
    </ligand>
</feature>
<dbReference type="FunFam" id="1.10.730.10:FF:000002">
    <property type="entry name" value="Leucine--tRNA ligase"/>
    <property type="match status" value="1"/>
</dbReference>
<dbReference type="InterPro" id="IPR013155">
    <property type="entry name" value="M/V/L/I-tRNA-synth_anticd-bd"/>
</dbReference>
<evidence type="ECO:0000259" key="12">
    <source>
        <dbReference type="Pfam" id="PF08264"/>
    </source>
</evidence>
<dbReference type="FunFam" id="3.40.50.620:FF:000003">
    <property type="entry name" value="Leucine--tRNA ligase"/>
    <property type="match status" value="1"/>
</dbReference>
<keyword evidence="3 9" id="KW-0436">Ligase</keyword>
<dbReference type="PANTHER" id="PTHR43740:SF2">
    <property type="entry name" value="LEUCINE--TRNA LIGASE, MITOCHONDRIAL"/>
    <property type="match status" value="1"/>
</dbReference>
<comment type="similarity">
    <text evidence="1 9 10">Belongs to the class-I aminoacyl-tRNA synthetase family.</text>
</comment>
<comment type="caution">
    <text evidence="15">The sequence shown here is derived from an EMBL/GenBank/DDBJ whole genome shotgun (WGS) entry which is preliminary data.</text>
</comment>
<dbReference type="SUPFAM" id="SSF47323">
    <property type="entry name" value="Anticodon-binding domain of a subclass of class I aminoacyl-tRNA synthetases"/>
    <property type="match status" value="1"/>
</dbReference>
<dbReference type="InterPro" id="IPR002300">
    <property type="entry name" value="aa-tRNA-synth_Ia"/>
</dbReference>
<evidence type="ECO:0000313" key="15">
    <source>
        <dbReference type="EMBL" id="PPI88719.1"/>
    </source>
</evidence>
<dbReference type="CDD" id="cd00812">
    <property type="entry name" value="LeuRS_core"/>
    <property type="match status" value="1"/>
</dbReference>
<dbReference type="InterPro" id="IPR009008">
    <property type="entry name" value="Val/Leu/Ile-tRNA-synth_edit"/>
</dbReference>
<evidence type="ECO:0000256" key="1">
    <source>
        <dbReference type="ARBA" id="ARBA00005594"/>
    </source>
</evidence>
<feature type="domain" description="Leucyl-tRNA synthetase editing" evidence="14">
    <location>
        <begin position="221"/>
        <end position="406"/>
    </location>
</feature>
<evidence type="ECO:0000259" key="14">
    <source>
        <dbReference type="Pfam" id="PF13603"/>
    </source>
</evidence>
<feature type="domain" description="Methionyl/Leucyl tRNA synthetase" evidence="13">
    <location>
        <begin position="39"/>
        <end position="181"/>
    </location>
</feature>
<dbReference type="InterPro" id="IPR009080">
    <property type="entry name" value="tRNAsynth_Ia_anticodon-bd"/>
</dbReference>
<comment type="catalytic activity">
    <reaction evidence="8 9">
        <text>tRNA(Leu) + L-leucine + ATP = L-leucyl-tRNA(Leu) + AMP + diphosphate</text>
        <dbReference type="Rhea" id="RHEA:11688"/>
        <dbReference type="Rhea" id="RHEA-COMP:9613"/>
        <dbReference type="Rhea" id="RHEA-COMP:9622"/>
        <dbReference type="ChEBI" id="CHEBI:30616"/>
        <dbReference type="ChEBI" id="CHEBI:33019"/>
        <dbReference type="ChEBI" id="CHEBI:57427"/>
        <dbReference type="ChEBI" id="CHEBI:78442"/>
        <dbReference type="ChEBI" id="CHEBI:78494"/>
        <dbReference type="ChEBI" id="CHEBI:456215"/>
        <dbReference type="EC" id="6.1.1.4"/>
    </reaction>
</comment>
<keyword evidence="4 9" id="KW-0547">Nucleotide-binding</keyword>
<organism evidence="15 16">
    <name type="scientific">Candidatus Pantoea edessiphila</name>
    <dbReference type="NCBI Taxonomy" id="2044610"/>
    <lineage>
        <taxon>Bacteria</taxon>
        <taxon>Pseudomonadati</taxon>
        <taxon>Pseudomonadota</taxon>
        <taxon>Gammaproteobacteria</taxon>
        <taxon>Enterobacterales</taxon>
        <taxon>Erwiniaceae</taxon>
        <taxon>Pantoea</taxon>
    </lineage>
</organism>
<dbReference type="Gene3D" id="3.10.20.590">
    <property type="match status" value="1"/>
</dbReference>
<feature type="domain" description="Methionyl/Valyl/Leucyl/Isoleucyl-tRNA synthetase anticodon-binding" evidence="12">
    <location>
        <begin position="702"/>
        <end position="825"/>
    </location>
</feature>
<evidence type="ECO:0000256" key="6">
    <source>
        <dbReference type="ARBA" id="ARBA00022917"/>
    </source>
</evidence>
<evidence type="ECO:0000256" key="9">
    <source>
        <dbReference type="HAMAP-Rule" id="MF_00049"/>
    </source>
</evidence>
<dbReference type="Pfam" id="PF09334">
    <property type="entry name" value="tRNA-synt_1g"/>
    <property type="match status" value="1"/>
</dbReference>
<dbReference type="Pfam" id="PF13603">
    <property type="entry name" value="tRNA-synt_1_2"/>
    <property type="match status" value="1"/>
</dbReference>
<dbReference type="PROSITE" id="PS00178">
    <property type="entry name" value="AA_TRNA_LIGASE_I"/>
    <property type="match status" value="1"/>
</dbReference>
<dbReference type="RefSeq" id="WP_136132394.1">
    <property type="nucleotide sequence ID" value="NZ_PDKR01000001.1"/>
</dbReference>
<evidence type="ECO:0000256" key="2">
    <source>
        <dbReference type="ARBA" id="ARBA00022490"/>
    </source>
</evidence>
<dbReference type="InterPro" id="IPR001412">
    <property type="entry name" value="aa-tRNA-synth_I_CS"/>
</dbReference>
<evidence type="ECO:0000256" key="5">
    <source>
        <dbReference type="ARBA" id="ARBA00022840"/>
    </source>
</evidence>
<evidence type="ECO:0000256" key="4">
    <source>
        <dbReference type="ARBA" id="ARBA00022741"/>
    </source>
</evidence>
<evidence type="ECO:0000256" key="7">
    <source>
        <dbReference type="ARBA" id="ARBA00023146"/>
    </source>
</evidence>
<comment type="subcellular location">
    <subcellularLocation>
        <location evidence="9">Cytoplasm</location>
    </subcellularLocation>
</comment>
<dbReference type="GO" id="GO:0006429">
    <property type="term" value="P:leucyl-tRNA aminoacylation"/>
    <property type="evidence" value="ECO:0007669"/>
    <property type="project" value="UniProtKB-UniRule"/>
</dbReference>
<dbReference type="Proteomes" id="UP000295937">
    <property type="component" value="Unassembled WGS sequence"/>
</dbReference>
<dbReference type="NCBIfam" id="TIGR00396">
    <property type="entry name" value="leuS_bact"/>
    <property type="match status" value="1"/>
</dbReference>
<feature type="short sequence motif" description="'HIGH' region" evidence="9">
    <location>
        <begin position="42"/>
        <end position="52"/>
    </location>
</feature>
<dbReference type="InterPro" id="IPR002302">
    <property type="entry name" value="Leu-tRNA-ligase"/>
</dbReference>
<dbReference type="FunFam" id="2.20.28.290:FF:000001">
    <property type="entry name" value="Leucine--tRNA ligase"/>
    <property type="match status" value="1"/>
</dbReference>
<dbReference type="Pfam" id="PF08264">
    <property type="entry name" value="Anticodon_1"/>
    <property type="match status" value="1"/>
</dbReference>
<dbReference type="Gene3D" id="2.20.28.290">
    <property type="match status" value="1"/>
</dbReference>
<dbReference type="AlphaFoldDB" id="A0A2P5T2A4"/>
<dbReference type="Gene3D" id="3.40.50.620">
    <property type="entry name" value="HUPs"/>
    <property type="match status" value="2"/>
</dbReference>
<evidence type="ECO:0000256" key="8">
    <source>
        <dbReference type="ARBA" id="ARBA00047469"/>
    </source>
</evidence>
<dbReference type="PRINTS" id="PR00985">
    <property type="entry name" value="TRNASYNTHLEU"/>
</dbReference>
<keyword evidence="6 9" id="KW-0648">Protein biosynthesis</keyword>
<evidence type="ECO:0000259" key="13">
    <source>
        <dbReference type="Pfam" id="PF09334"/>
    </source>
</evidence>
<dbReference type="PANTHER" id="PTHR43740">
    <property type="entry name" value="LEUCYL-TRNA SYNTHETASE"/>
    <property type="match status" value="1"/>
</dbReference>
<dbReference type="GO" id="GO:0004823">
    <property type="term" value="F:leucine-tRNA ligase activity"/>
    <property type="evidence" value="ECO:0007669"/>
    <property type="project" value="UniProtKB-UniRule"/>
</dbReference>
<dbReference type="EMBL" id="PDKR01000001">
    <property type="protein sequence ID" value="PPI88719.1"/>
    <property type="molecule type" value="Genomic_DNA"/>
</dbReference>